<keyword evidence="3" id="KW-1185">Reference proteome</keyword>
<protein>
    <submittedName>
        <fullName evidence="2">Uncharacterized protein</fullName>
    </submittedName>
</protein>
<dbReference type="STRING" id="27349.A0A0L6V5Z0"/>
<comment type="caution">
    <text evidence="2">The sequence shown here is derived from an EMBL/GenBank/DDBJ whole genome shotgun (WGS) entry which is preliminary data.</text>
</comment>
<dbReference type="VEuPathDB" id="FungiDB:VP01_2479g2"/>
<gene>
    <name evidence="2" type="ORF">VP01_2479g2</name>
</gene>
<keyword evidence="1" id="KW-0732">Signal</keyword>
<feature type="signal peptide" evidence="1">
    <location>
        <begin position="1"/>
        <end position="22"/>
    </location>
</feature>
<reference evidence="2 3" key="1">
    <citation type="submission" date="2015-08" db="EMBL/GenBank/DDBJ databases">
        <title>Next Generation Sequencing and Analysis of the Genome of Puccinia sorghi L Schw, the Causal Agent of Maize Common Rust.</title>
        <authorList>
            <person name="Rochi L."/>
            <person name="Burguener G."/>
            <person name="Darino M."/>
            <person name="Turjanski A."/>
            <person name="Kreff E."/>
            <person name="Dieguez M.J."/>
            <person name="Sacco F."/>
        </authorList>
    </citation>
    <scope>NUCLEOTIDE SEQUENCE [LARGE SCALE GENOMIC DNA]</scope>
    <source>
        <strain evidence="2 3">RO10H11247</strain>
    </source>
</reference>
<dbReference type="Proteomes" id="UP000037035">
    <property type="component" value="Unassembled WGS sequence"/>
</dbReference>
<sequence length="177" mass="19967">MLFSNIFIICLIPNVFRPSTCSLYTQHETSTATSEMNAVISLPRVDFEQIGSEYLDANRRLIVLNYDGVLKSRDNQGDQRDPDLVRTLKALSNNAKNEVWIVTERPPGYLPQFIRDVESLNLAEDRGTHIRPARRGTSAPELADEAQSLNALKTECLKILICRPLEVLELGIAFHNN</sequence>
<dbReference type="AlphaFoldDB" id="A0A0L6V5Z0"/>
<evidence type="ECO:0000313" key="3">
    <source>
        <dbReference type="Proteomes" id="UP000037035"/>
    </source>
</evidence>
<evidence type="ECO:0000256" key="1">
    <source>
        <dbReference type="SAM" id="SignalP"/>
    </source>
</evidence>
<proteinExistence type="predicted"/>
<organism evidence="2 3">
    <name type="scientific">Puccinia sorghi</name>
    <dbReference type="NCBI Taxonomy" id="27349"/>
    <lineage>
        <taxon>Eukaryota</taxon>
        <taxon>Fungi</taxon>
        <taxon>Dikarya</taxon>
        <taxon>Basidiomycota</taxon>
        <taxon>Pucciniomycotina</taxon>
        <taxon>Pucciniomycetes</taxon>
        <taxon>Pucciniales</taxon>
        <taxon>Pucciniaceae</taxon>
        <taxon>Puccinia</taxon>
    </lineage>
</organism>
<accession>A0A0L6V5Z0</accession>
<evidence type="ECO:0000313" key="2">
    <source>
        <dbReference type="EMBL" id="KNZ56173.1"/>
    </source>
</evidence>
<dbReference type="EMBL" id="LAVV01007368">
    <property type="protein sequence ID" value="KNZ56173.1"/>
    <property type="molecule type" value="Genomic_DNA"/>
</dbReference>
<dbReference type="OrthoDB" id="2507482at2759"/>
<feature type="chain" id="PRO_5005568222" evidence="1">
    <location>
        <begin position="23"/>
        <end position="177"/>
    </location>
</feature>
<name>A0A0L6V5Z0_9BASI</name>